<evidence type="ECO:0000313" key="2">
    <source>
        <dbReference type="Proteomes" id="UP000030428"/>
    </source>
</evidence>
<gene>
    <name evidence="1" type="ORF">PN36_25000</name>
</gene>
<protein>
    <recommendedName>
        <fullName evidence="3">Toxin HigB-2</fullName>
    </recommendedName>
</protein>
<evidence type="ECO:0000313" key="1">
    <source>
        <dbReference type="EMBL" id="KHD08811.1"/>
    </source>
</evidence>
<sequence>MKFKTTSVFDKRIKKLLTEEEHTQMRQALADNPGFGVVMKNTGGVRKLRWAVGKKGKSGGARIIYYWHNAETENDEIYLLFAFLKKEQDNLTGKQKVELKKFIESEYKYEQDNE</sequence>
<dbReference type="Pfam" id="PF06296">
    <property type="entry name" value="RelE"/>
    <property type="match status" value="1"/>
</dbReference>
<dbReference type="AlphaFoldDB" id="A0A0A6PRH6"/>
<dbReference type="Proteomes" id="UP000030428">
    <property type="component" value="Unassembled WGS sequence"/>
</dbReference>
<dbReference type="PIRSF" id="PIRSF039032">
    <property type="entry name" value="HigB-2"/>
    <property type="match status" value="1"/>
</dbReference>
<organism evidence="1 2">
    <name type="scientific">Candidatus Thiomargarita nelsonii</name>
    <dbReference type="NCBI Taxonomy" id="1003181"/>
    <lineage>
        <taxon>Bacteria</taxon>
        <taxon>Pseudomonadati</taxon>
        <taxon>Pseudomonadota</taxon>
        <taxon>Gammaproteobacteria</taxon>
        <taxon>Thiotrichales</taxon>
        <taxon>Thiotrichaceae</taxon>
        <taxon>Thiomargarita</taxon>
    </lineage>
</organism>
<name>A0A0A6PRH6_9GAMM</name>
<dbReference type="InterPro" id="IPR009387">
    <property type="entry name" value="HigB-2"/>
</dbReference>
<proteinExistence type="predicted"/>
<keyword evidence="2" id="KW-1185">Reference proteome</keyword>
<comment type="caution">
    <text evidence="1">The sequence shown here is derived from an EMBL/GenBank/DDBJ whole genome shotgun (WGS) entry which is preliminary data.</text>
</comment>
<accession>A0A0A6PRH6</accession>
<dbReference type="EMBL" id="JSZA02000134">
    <property type="protein sequence ID" value="KHD08811.1"/>
    <property type="molecule type" value="Genomic_DNA"/>
</dbReference>
<reference evidence="1 2" key="1">
    <citation type="journal article" date="2016" name="Front. Microbiol.">
        <title>Single-Cell (Meta-)Genomics of a Dimorphic Candidatus Thiomargarita nelsonii Reveals Genomic Plasticity.</title>
        <authorList>
            <person name="Flood B.E."/>
            <person name="Fliss P."/>
            <person name="Jones D.S."/>
            <person name="Dick G.J."/>
            <person name="Jain S."/>
            <person name="Kaster A.K."/>
            <person name="Winkel M."/>
            <person name="Mussmann M."/>
            <person name="Bailey J."/>
        </authorList>
    </citation>
    <scope>NUCLEOTIDE SEQUENCE [LARGE SCALE GENOMIC DNA]</scope>
    <source>
        <strain evidence="1">Hydrate Ridge</strain>
    </source>
</reference>
<evidence type="ECO:0008006" key="3">
    <source>
        <dbReference type="Google" id="ProtNLM"/>
    </source>
</evidence>